<feature type="domain" description="GmrSD restriction endonucleases N-terminal" evidence="1">
    <location>
        <begin position="26"/>
        <end position="128"/>
    </location>
</feature>
<accession>A0A379GAK2</accession>
<sequence length="157" mass="18272">MNTSITKGSRNFYGEYSLEQWIKLILTKEIILPDYQRAFVWEEEDVKELITSLKNGLFVPPITIGNYDGTTNYILDGQQRLSAILIAYIGLFPDREKFKFKDKEYTSTANENDDLEDDNEDIMPIEWQFKYFTKDGQDKQSILDKIDHSKPVGGINQ</sequence>
<gene>
    <name evidence="2" type="ORF">NCTC13043_02570</name>
</gene>
<evidence type="ECO:0000313" key="3">
    <source>
        <dbReference type="Proteomes" id="UP000254235"/>
    </source>
</evidence>
<name>A0A379GAK2_9BACT</name>
<dbReference type="EMBL" id="UGTP01000005">
    <property type="protein sequence ID" value="SUC38070.1"/>
    <property type="molecule type" value="Genomic_DNA"/>
</dbReference>
<dbReference type="InterPro" id="IPR036086">
    <property type="entry name" value="ParB/Sulfiredoxin_sf"/>
</dbReference>
<evidence type="ECO:0000259" key="1">
    <source>
        <dbReference type="Pfam" id="PF03235"/>
    </source>
</evidence>
<evidence type="ECO:0000313" key="2">
    <source>
        <dbReference type="EMBL" id="SUC38070.1"/>
    </source>
</evidence>
<dbReference type="Pfam" id="PF03235">
    <property type="entry name" value="GmrSD_N"/>
    <property type="match status" value="1"/>
</dbReference>
<dbReference type="RefSeq" id="WP_115084360.1">
    <property type="nucleotide sequence ID" value="NZ_UGTP01000005.1"/>
</dbReference>
<dbReference type="AlphaFoldDB" id="A0A379GAK2"/>
<dbReference type="CDD" id="cd16387">
    <property type="entry name" value="ParB_N_Srx"/>
    <property type="match status" value="1"/>
</dbReference>
<dbReference type="InterPro" id="IPR004919">
    <property type="entry name" value="GmrSD_N"/>
</dbReference>
<dbReference type="SUPFAM" id="SSF110849">
    <property type="entry name" value="ParB/Sulfiredoxin"/>
    <property type="match status" value="1"/>
</dbReference>
<organism evidence="2 3">
    <name type="scientific">Prevotella pallens</name>
    <dbReference type="NCBI Taxonomy" id="60133"/>
    <lineage>
        <taxon>Bacteria</taxon>
        <taxon>Pseudomonadati</taxon>
        <taxon>Bacteroidota</taxon>
        <taxon>Bacteroidia</taxon>
        <taxon>Bacteroidales</taxon>
        <taxon>Prevotellaceae</taxon>
        <taxon>Prevotella</taxon>
    </lineage>
</organism>
<proteinExistence type="predicted"/>
<dbReference type="PANTHER" id="PTHR39639">
    <property type="entry name" value="CHROMOSOME 16, WHOLE GENOME SHOTGUN SEQUENCE"/>
    <property type="match status" value="1"/>
</dbReference>
<reference evidence="2 3" key="1">
    <citation type="submission" date="2018-06" db="EMBL/GenBank/DDBJ databases">
        <authorList>
            <consortium name="Pathogen Informatics"/>
            <person name="Doyle S."/>
        </authorList>
    </citation>
    <scope>NUCLEOTIDE SEQUENCE [LARGE SCALE GENOMIC DNA]</scope>
    <source>
        <strain evidence="2 3">NCTC13043</strain>
    </source>
</reference>
<dbReference type="OrthoDB" id="9798761at2"/>
<protein>
    <submittedName>
        <fullName evidence="2">Uncharacterized conserved protein</fullName>
    </submittedName>
</protein>
<dbReference type="GeneID" id="78572162"/>
<dbReference type="Proteomes" id="UP000254235">
    <property type="component" value="Unassembled WGS sequence"/>
</dbReference>
<dbReference type="PANTHER" id="PTHR39639:SF1">
    <property type="entry name" value="DUF262 DOMAIN-CONTAINING PROTEIN"/>
    <property type="match status" value="1"/>
</dbReference>